<dbReference type="EMBL" id="CAJVPT010000325">
    <property type="protein sequence ID" value="CAG8442918.1"/>
    <property type="molecule type" value="Genomic_DNA"/>
</dbReference>
<gene>
    <name evidence="1" type="ORF">ACOLOM_LOCUS350</name>
</gene>
<evidence type="ECO:0000313" key="1">
    <source>
        <dbReference type="EMBL" id="CAG8442918.1"/>
    </source>
</evidence>
<protein>
    <submittedName>
        <fullName evidence="1">3896_t:CDS:1</fullName>
    </submittedName>
</protein>
<keyword evidence="2" id="KW-1185">Reference proteome</keyword>
<sequence>MNMEGIMRRGLPKRRKIGGVEHVIAVASGKGGVGKSTLAAAASFRKRVGILDADIFGPSIPRLMNLKGEPQIHEKGTRHPFASEDLQEF</sequence>
<dbReference type="Proteomes" id="UP000789525">
    <property type="component" value="Unassembled WGS sequence"/>
</dbReference>
<comment type="caution">
    <text evidence="1">The sequence shown here is derived from an EMBL/GenBank/DDBJ whole genome shotgun (WGS) entry which is preliminary data.</text>
</comment>
<organism evidence="1 2">
    <name type="scientific">Acaulospora colombiana</name>
    <dbReference type="NCBI Taxonomy" id="27376"/>
    <lineage>
        <taxon>Eukaryota</taxon>
        <taxon>Fungi</taxon>
        <taxon>Fungi incertae sedis</taxon>
        <taxon>Mucoromycota</taxon>
        <taxon>Glomeromycotina</taxon>
        <taxon>Glomeromycetes</taxon>
        <taxon>Diversisporales</taxon>
        <taxon>Acaulosporaceae</taxon>
        <taxon>Acaulospora</taxon>
    </lineage>
</organism>
<name>A0ACA9JZ20_9GLOM</name>
<evidence type="ECO:0000313" key="2">
    <source>
        <dbReference type="Proteomes" id="UP000789525"/>
    </source>
</evidence>
<accession>A0ACA9JZ20</accession>
<proteinExistence type="predicted"/>
<reference evidence="1" key="1">
    <citation type="submission" date="2021-06" db="EMBL/GenBank/DDBJ databases">
        <authorList>
            <person name="Kallberg Y."/>
            <person name="Tangrot J."/>
            <person name="Rosling A."/>
        </authorList>
    </citation>
    <scope>NUCLEOTIDE SEQUENCE</scope>
    <source>
        <strain evidence="1">CL356</strain>
    </source>
</reference>